<organism evidence="1">
    <name type="scientific">marine sediment metagenome</name>
    <dbReference type="NCBI Taxonomy" id="412755"/>
    <lineage>
        <taxon>unclassified sequences</taxon>
        <taxon>metagenomes</taxon>
        <taxon>ecological metagenomes</taxon>
    </lineage>
</organism>
<reference evidence="1" key="1">
    <citation type="journal article" date="2015" name="Nature">
        <title>Complex archaea that bridge the gap between prokaryotes and eukaryotes.</title>
        <authorList>
            <person name="Spang A."/>
            <person name="Saw J.H."/>
            <person name="Jorgensen S.L."/>
            <person name="Zaremba-Niedzwiedzka K."/>
            <person name="Martijn J."/>
            <person name="Lind A.E."/>
            <person name="van Eijk R."/>
            <person name="Schleper C."/>
            <person name="Guy L."/>
            <person name="Ettema T.J."/>
        </authorList>
    </citation>
    <scope>NUCLEOTIDE SEQUENCE</scope>
</reference>
<proteinExistence type="predicted"/>
<comment type="caution">
    <text evidence="1">The sequence shown here is derived from an EMBL/GenBank/DDBJ whole genome shotgun (WGS) entry which is preliminary data.</text>
</comment>
<dbReference type="AlphaFoldDB" id="A0A0F9HVR5"/>
<accession>A0A0F9HVR5</accession>
<sequence length="59" mass="6754">MCKTIEGYEIKIIHSSGLTKHYFKSGNCIEIVLKKISNNIISNPDIEYLLLEKTSIKKL</sequence>
<dbReference type="EMBL" id="LAZR01014033">
    <property type="protein sequence ID" value="KKM19257.1"/>
    <property type="molecule type" value="Genomic_DNA"/>
</dbReference>
<gene>
    <name evidence="1" type="ORF">LCGC14_1657490</name>
</gene>
<evidence type="ECO:0000313" key="1">
    <source>
        <dbReference type="EMBL" id="KKM19257.1"/>
    </source>
</evidence>
<protein>
    <submittedName>
        <fullName evidence="1">Uncharacterized protein</fullName>
    </submittedName>
</protein>
<name>A0A0F9HVR5_9ZZZZ</name>